<evidence type="ECO:0000313" key="1">
    <source>
        <dbReference type="EMBL" id="SVB66734.1"/>
    </source>
</evidence>
<feature type="non-terminal residue" evidence="1">
    <location>
        <position position="64"/>
    </location>
</feature>
<name>A0A382FWG9_9ZZZZ</name>
<sequence>VNGFLANMGHVLSVTRRPKPLTLTDTSNTGQLIENTPSFLPSFTFSLFQVRSFFGEDGTYRKSS</sequence>
<dbReference type="EMBL" id="UINC01051968">
    <property type="protein sequence ID" value="SVB66734.1"/>
    <property type="molecule type" value="Genomic_DNA"/>
</dbReference>
<reference evidence="1" key="1">
    <citation type="submission" date="2018-05" db="EMBL/GenBank/DDBJ databases">
        <authorList>
            <person name="Lanie J.A."/>
            <person name="Ng W.-L."/>
            <person name="Kazmierczak K.M."/>
            <person name="Andrzejewski T.M."/>
            <person name="Davidsen T.M."/>
            <person name="Wayne K.J."/>
            <person name="Tettelin H."/>
            <person name="Glass J.I."/>
            <person name="Rusch D."/>
            <person name="Podicherti R."/>
            <person name="Tsui H.-C.T."/>
            <person name="Winkler M.E."/>
        </authorList>
    </citation>
    <scope>NUCLEOTIDE SEQUENCE</scope>
</reference>
<proteinExistence type="predicted"/>
<protein>
    <submittedName>
        <fullName evidence="1">Uncharacterized protein</fullName>
    </submittedName>
</protein>
<organism evidence="1">
    <name type="scientific">marine metagenome</name>
    <dbReference type="NCBI Taxonomy" id="408172"/>
    <lineage>
        <taxon>unclassified sequences</taxon>
        <taxon>metagenomes</taxon>
        <taxon>ecological metagenomes</taxon>
    </lineage>
</organism>
<gene>
    <name evidence="1" type="ORF">METZ01_LOCUS219588</name>
</gene>
<feature type="non-terminal residue" evidence="1">
    <location>
        <position position="1"/>
    </location>
</feature>
<dbReference type="AlphaFoldDB" id="A0A382FWG9"/>
<accession>A0A382FWG9</accession>